<accession>A0AAN9GLA2</accession>
<protein>
    <submittedName>
        <fullName evidence="1">Uncharacterized protein</fullName>
    </submittedName>
</protein>
<gene>
    <name evidence="1" type="ORF">V1264_012143</name>
</gene>
<name>A0AAN9GLA2_9CAEN</name>
<sequence length="71" mass="7965">MISGATNKNKILLLLFDPGIIDRVSPALHQVLIRRQNQNDPSNTIKHTVTGVKFTTAWTFEKKLRSSPLPP</sequence>
<organism evidence="1 2">
    <name type="scientific">Littorina saxatilis</name>
    <dbReference type="NCBI Taxonomy" id="31220"/>
    <lineage>
        <taxon>Eukaryota</taxon>
        <taxon>Metazoa</taxon>
        <taxon>Spiralia</taxon>
        <taxon>Lophotrochozoa</taxon>
        <taxon>Mollusca</taxon>
        <taxon>Gastropoda</taxon>
        <taxon>Caenogastropoda</taxon>
        <taxon>Littorinimorpha</taxon>
        <taxon>Littorinoidea</taxon>
        <taxon>Littorinidae</taxon>
        <taxon>Littorina</taxon>
    </lineage>
</organism>
<evidence type="ECO:0000313" key="1">
    <source>
        <dbReference type="EMBL" id="KAK7112742.1"/>
    </source>
</evidence>
<comment type="caution">
    <text evidence="1">The sequence shown here is derived from an EMBL/GenBank/DDBJ whole genome shotgun (WGS) entry which is preliminary data.</text>
</comment>
<proteinExistence type="predicted"/>
<reference evidence="1 2" key="1">
    <citation type="submission" date="2024-02" db="EMBL/GenBank/DDBJ databases">
        <title>Chromosome-scale genome assembly of the rough periwinkle Littorina saxatilis.</title>
        <authorList>
            <person name="De Jode A."/>
            <person name="Faria R."/>
            <person name="Formenti G."/>
            <person name="Sims Y."/>
            <person name="Smith T.P."/>
            <person name="Tracey A."/>
            <person name="Wood J.M.D."/>
            <person name="Zagrodzka Z.B."/>
            <person name="Johannesson K."/>
            <person name="Butlin R.K."/>
            <person name="Leder E.H."/>
        </authorList>
    </citation>
    <scope>NUCLEOTIDE SEQUENCE [LARGE SCALE GENOMIC DNA]</scope>
    <source>
        <strain evidence="1">Snail1</strain>
        <tissue evidence="1">Muscle</tissue>
    </source>
</reference>
<evidence type="ECO:0000313" key="2">
    <source>
        <dbReference type="Proteomes" id="UP001374579"/>
    </source>
</evidence>
<dbReference type="EMBL" id="JBAMIC010000002">
    <property type="protein sequence ID" value="KAK7112742.1"/>
    <property type="molecule type" value="Genomic_DNA"/>
</dbReference>
<keyword evidence="2" id="KW-1185">Reference proteome</keyword>
<dbReference type="Proteomes" id="UP001374579">
    <property type="component" value="Unassembled WGS sequence"/>
</dbReference>
<dbReference type="AlphaFoldDB" id="A0AAN9GLA2"/>